<evidence type="ECO:0000313" key="3">
    <source>
        <dbReference type="Proteomes" id="UP001176940"/>
    </source>
</evidence>
<protein>
    <submittedName>
        <fullName evidence="2">Uncharacterized protein</fullName>
    </submittedName>
</protein>
<organism evidence="2 3">
    <name type="scientific">Ranitomeya imitator</name>
    <name type="common">mimic poison frog</name>
    <dbReference type="NCBI Taxonomy" id="111125"/>
    <lineage>
        <taxon>Eukaryota</taxon>
        <taxon>Metazoa</taxon>
        <taxon>Chordata</taxon>
        <taxon>Craniata</taxon>
        <taxon>Vertebrata</taxon>
        <taxon>Euteleostomi</taxon>
        <taxon>Amphibia</taxon>
        <taxon>Batrachia</taxon>
        <taxon>Anura</taxon>
        <taxon>Neobatrachia</taxon>
        <taxon>Hyloidea</taxon>
        <taxon>Dendrobatidae</taxon>
        <taxon>Dendrobatinae</taxon>
        <taxon>Ranitomeya</taxon>
    </lineage>
</organism>
<evidence type="ECO:0000256" key="1">
    <source>
        <dbReference type="SAM" id="Phobius"/>
    </source>
</evidence>
<keyword evidence="1" id="KW-1133">Transmembrane helix</keyword>
<reference evidence="2" key="1">
    <citation type="submission" date="2023-07" db="EMBL/GenBank/DDBJ databases">
        <authorList>
            <person name="Stuckert A."/>
        </authorList>
    </citation>
    <scope>NUCLEOTIDE SEQUENCE</scope>
</reference>
<dbReference type="EMBL" id="CAUEEQ010044559">
    <property type="protein sequence ID" value="CAJ0957971.1"/>
    <property type="molecule type" value="Genomic_DNA"/>
</dbReference>
<name>A0ABN9M3H8_9NEOB</name>
<feature type="transmembrane region" description="Helical" evidence="1">
    <location>
        <begin position="39"/>
        <end position="61"/>
    </location>
</feature>
<keyword evidence="1" id="KW-0812">Transmembrane</keyword>
<gene>
    <name evidence="2" type="ORF">RIMI_LOCUS16148817</name>
</gene>
<proteinExistence type="predicted"/>
<keyword evidence="3" id="KW-1185">Reference proteome</keyword>
<keyword evidence="1" id="KW-0472">Membrane</keyword>
<dbReference type="Proteomes" id="UP001176940">
    <property type="component" value="Unassembled WGS sequence"/>
</dbReference>
<accession>A0ABN9M3H8</accession>
<sequence>MPFRHTSSIFGVDKRKFTISFQKTIQTDFPAWFNKVMSYVSSPVVVLPALLLLFIDSMVLYMRNGRKYSKIEGLQ</sequence>
<evidence type="ECO:0000313" key="2">
    <source>
        <dbReference type="EMBL" id="CAJ0957971.1"/>
    </source>
</evidence>
<comment type="caution">
    <text evidence="2">The sequence shown here is derived from an EMBL/GenBank/DDBJ whole genome shotgun (WGS) entry which is preliminary data.</text>
</comment>